<keyword evidence="1" id="KW-1003">Cell membrane</keyword>
<feature type="transmembrane region" description="Helical" evidence="1">
    <location>
        <begin position="52"/>
        <end position="75"/>
    </location>
</feature>
<evidence type="ECO:0000313" key="3">
    <source>
        <dbReference type="Proteomes" id="UP000253740"/>
    </source>
</evidence>
<dbReference type="Pfam" id="PF02592">
    <property type="entry name" value="Vut_1"/>
    <property type="match status" value="1"/>
</dbReference>
<keyword evidence="1" id="KW-0812">Transmembrane</keyword>
<gene>
    <name evidence="2" type="ORF">MBSD_n2458</name>
</gene>
<dbReference type="PANTHER" id="PTHR34300">
    <property type="entry name" value="QUEUOSINE PRECURSOR TRANSPORTER-RELATED"/>
    <property type="match status" value="1"/>
</dbReference>
<keyword evidence="1" id="KW-0997">Cell inner membrane</keyword>
<dbReference type="NCBIfam" id="TIGR00697">
    <property type="entry name" value="queuosine precursor transporter"/>
    <property type="match status" value="1"/>
</dbReference>
<keyword evidence="3" id="KW-1185">Reference proteome</keyword>
<feature type="transmembrane region" description="Helical" evidence="1">
    <location>
        <begin position="87"/>
        <end position="106"/>
    </location>
</feature>
<evidence type="ECO:0000256" key="1">
    <source>
        <dbReference type="HAMAP-Rule" id="MF_02088"/>
    </source>
</evidence>
<organism evidence="2">
    <name type="scientific">Mizugakiibacter sediminis</name>
    <dbReference type="NCBI Taxonomy" id="1475481"/>
    <lineage>
        <taxon>Bacteria</taxon>
        <taxon>Pseudomonadati</taxon>
        <taxon>Pseudomonadota</taxon>
        <taxon>Gammaproteobacteria</taxon>
        <taxon>Lysobacterales</taxon>
        <taxon>Rhodanobacteraceae</taxon>
        <taxon>Mizugakiibacter</taxon>
    </lineage>
</organism>
<dbReference type="EMBL" id="DF970243">
    <property type="protein sequence ID" value="GAP67142.1"/>
    <property type="molecule type" value="Genomic_DNA"/>
</dbReference>
<feature type="transmembrane region" description="Helical" evidence="1">
    <location>
        <begin position="20"/>
        <end position="40"/>
    </location>
</feature>
<dbReference type="InterPro" id="IPR003744">
    <property type="entry name" value="YhhQ"/>
</dbReference>
<sequence length="257" mass="28407">MPFPEAAMNASPSAAHARGFRYYDLLVGGMVAVLLCSNLIGPAKVCTLTLPLLGALSFGAGNLFFPISYIFGDVLTEVYGYARARRAIWAGFGALVFASLMSQAIIRMPPSPLEPFNAQLQPALELVFGSTWRIALASLVAYWLGDFANSFVLAKMKLWTRGRWLWTRTIGSTVVGQGIDSLTFYPIAFLGVWEGQTILKVIVFNWVMKVTVEVVFTPLTYAVVGFLKTREGVDTYDRRTHFTPFSLKDEGEVRRLG</sequence>
<reference evidence="2" key="1">
    <citation type="submission" date="2015-08" db="EMBL/GenBank/DDBJ databases">
        <title>Complete DNA Sequence of Pseudomonas syringae pv. actinidiae, the Causal Agent of Kiwifruit Canker Disease.</title>
        <authorList>
            <person name="Rikkerink E.H.A."/>
            <person name="Fineran P.C."/>
        </authorList>
    </citation>
    <scope>NUCLEOTIDE SEQUENCE</scope>
    <source>
        <strain evidence="2">SkMP5</strain>
    </source>
</reference>
<dbReference type="HAMAP" id="MF_02088">
    <property type="entry name" value="Q_prec_transport"/>
    <property type="match status" value="1"/>
</dbReference>
<accession>A0A0K8QRX6</accession>
<dbReference type="GO" id="GO:0022857">
    <property type="term" value="F:transmembrane transporter activity"/>
    <property type="evidence" value="ECO:0007669"/>
    <property type="project" value="UniProtKB-UniRule"/>
</dbReference>
<feature type="transmembrane region" description="Helical" evidence="1">
    <location>
        <begin position="134"/>
        <end position="154"/>
    </location>
</feature>
<proteinExistence type="inferred from homology"/>
<name>A0A0K8QRX6_9GAMM</name>
<keyword evidence="1" id="KW-1133">Transmembrane helix</keyword>
<comment type="similarity">
    <text evidence="1">Belongs to the vitamin uptake transporter (VUT/ECF) (TC 2.A.88) family. Q precursor transporter subfamily.</text>
</comment>
<dbReference type="AlphaFoldDB" id="A0A0K8QRX6"/>
<comment type="function">
    <text evidence="1">Involved in the import of queuosine (Q) precursors, required for Q precursor salvage.</text>
</comment>
<comment type="subcellular location">
    <subcellularLocation>
        <location evidence="1">Cell inner membrane</location>
        <topology evidence="1">Multi-pass membrane protein</topology>
    </subcellularLocation>
</comment>
<dbReference type="STRING" id="1475481.GCA_000953855_02507"/>
<dbReference type="Proteomes" id="UP000253740">
    <property type="component" value="Unassembled WGS sequence"/>
</dbReference>
<dbReference type="PANTHER" id="PTHR34300:SF2">
    <property type="entry name" value="QUEUOSINE PRECURSOR TRANSPORTER-RELATED"/>
    <property type="match status" value="1"/>
</dbReference>
<keyword evidence="1" id="KW-0813">Transport</keyword>
<protein>
    <recommendedName>
        <fullName evidence="1">Probable queuosine precursor transporter</fullName>
        <shortName evidence="1">Q precursor transporter</shortName>
    </recommendedName>
</protein>
<dbReference type="GO" id="GO:0005886">
    <property type="term" value="C:plasma membrane"/>
    <property type="evidence" value="ECO:0007669"/>
    <property type="project" value="UniProtKB-SubCell"/>
</dbReference>
<keyword evidence="1" id="KW-0472">Membrane</keyword>
<evidence type="ECO:0000313" key="2">
    <source>
        <dbReference type="EMBL" id="GAP67142.1"/>
    </source>
</evidence>